<reference evidence="2 3" key="1">
    <citation type="submission" date="2019-07" db="EMBL/GenBank/DDBJ databases">
        <title>Whole genome shotgun sequence of Swaminathania salitolerans NBRC 104436.</title>
        <authorList>
            <person name="Hosoyama A."/>
            <person name="Uohara A."/>
            <person name="Ohji S."/>
            <person name="Ichikawa N."/>
        </authorList>
    </citation>
    <scope>NUCLEOTIDE SEQUENCE [LARGE SCALE GENOMIC DNA]</scope>
    <source>
        <strain evidence="2 3">NBRC 104436</strain>
    </source>
</reference>
<dbReference type="EMBL" id="BJVC01000005">
    <property type="protein sequence ID" value="GEL02922.1"/>
    <property type="molecule type" value="Genomic_DNA"/>
</dbReference>
<feature type="compositionally biased region" description="Low complexity" evidence="1">
    <location>
        <begin position="8"/>
        <end position="27"/>
    </location>
</feature>
<dbReference type="PIRSF" id="PIRSF031679">
    <property type="entry name" value="Mtase_Alr7345_prd"/>
    <property type="match status" value="1"/>
</dbReference>
<evidence type="ECO:0008006" key="4">
    <source>
        <dbReference type="Google" id="ProtNLM"/>
    </source>
</evidence>
<feature type="region of interest" description="Disordered" evidence="1">
    <location>
        <begin position="1"/>
        <end position="27"/>
    </location>
</feature>
<dbReference type="AlphaFoldDB" id="A0A511BS33"/>
<comment type="caution">
    <text evidence="2">The sequence shown here is derived from an EMBL/GenBank/DDBJ whole genome shotgun (WGS) entry which is preliminary data.</text>
</comment>
<dbReference type="OrthoDB" id="9342567at2"/>
<keyword evidence="3" id="KW-1185">Reference proteome</keyword>
<dbReference type="InterPro" id="IPR016980">
    <property type="entry name" value="S-AdoMet-dep_MeTrfase_Alr7345"/>
</dbReference>
<name>A0A511BS33_9PROT</name>
<organism evidence="2 3">
    <name type="scientific">Swaminathania salitolerans</name>
    <dbReference type="NCBI Taxonomy" id="182838"/>
    <lineage>
        <taxon>Bacteria</taxon>
        <taxon>Pseudomonadati</taxon>
        <taxon>Pseudomonadota</taxon>
        <taxon>Alphaproteobacteria</taxon>
        <taxon>Acetobacterales</taxon>
        <taxon>Acetobacteraceae</taxon>
        <taxon>Swaminathania</taxon>
    </lineage>
</organism>
<dbReference type="Gene3D" id="3.40.50.150">
    <property type="entry name" value="Vaccinia Virus protein VP39"/>
    <property type="match status" value="1"/>
</dbReference>
<dbReference type="InterPro" id="IPR029063">
    <property type="entry name" value="SAM-dependent_MTases_sf"/>
</dbReference>
<evidence type="ECO:0000256" key="1">
    <source>
        <dbReference type="SAM" id="MobiDB-lite"/>
    </source>
</evidence>
<evidence type="ECO:0000313" key="2">
    <source>
        <dbReference type="EMBL" id="GEL02922.1"/>
    </source>
</evidence>
<dbReference type="SUPFAM" id="SSF53335">
    <property type="entry name" value="S-adenosyl-L-methionine-dependent methyltransferases"/>
    <property type="match status" value="1"/>
</dbReference>
<protein>
    <recommendedName>
        <fullName evidence="4">Methyltransferase</fullName>
    </recommendedName>
</protein>
<dbReference type="RefSeq" id="WP_147094006.1">
    <property type="nucleotide sequence ID" value="NZ_BJVC01000005.1"/>
</dbReference>
<proteinExistence type="predicted"/>
<evidence type="ECO:0000313" key="3">
    <source>
        <dbReference type="Proteomes" id="UP000321405"/>
    </source>
</evidence>
<accession>A0A511BS33</accession>
<gene>
    <name evidence="2" type="ORF">SSA02_20850</name>
</gene>
<dbReference type="Proteomes" id="UP000321405">
    <property type="component" value="Unassembled WGS sequence"/>
</dbReference>
<sequence>MTIRPGRAARPAAAFEPAAEPAATSPTAHRRVASGLSLARLAVTHAMGLCLMTGLALSGPAQAARTIPSAPAVPAALLNAPARPASDRARDARRRPLALLALAHVHPGQKIADLMPGSGYFTRLLSLATGAAGHVYAVIPAEMAARHPETPRTARQIAADPAFGNVSVVVTPITDFHVAEPLDLVWTAQNYHDVYGAMGPETARRMNRAIFQALRPGGLLMIIDHSALPGSGSTAPNSLHRIDPALIVHQAESVGFRLLTRSPLLLNPADTHTLPVFDPRIRGKTDQVVLLFQRPEAHGQ</sequence>
<dbReference type="CDD" id="cd02440">
    <property type="entry name" value="AdoMet_MTases"/>
    <property type="match status" value="1"/>
</dbReference>